<gene>
    <name evidence="3" type="ORF">H4W79_002689</name>
</gene>
<evidence type="ECO:0000256" key="1">
    <source>
        <dbReference type="SAM" id="MobiDB-lite"/>
    </source>
</evidence>
<dbReference type="Proteomes" id="UP000598217">
    <property type="component" value="Unassembled WGS sequence"/>
</dbReference>
<evidence type="ECO:0000313" key="3">
    <source>
        <dbReference type="EMBL" id="MBE1458475.1"/>
    </source>
</evidence>
<keyword evidence="2" id="KW-0812">Transmembrane</keyword>
<evidence type="ECO:0000256" key="2">
    <source>
        <dbReference type="SAM" id="Phobius"/>
    </source>
</evidence>
<reference evidence="3 4" key="1">
    <citation type="submission" date="2020-10" db="EMBL/GenBank/DDBJ databases">
        <title>Sequencing the genomes of 1000 actinobacteria strains.</title>
        <authorList>
            <person name="Klenk H.-P."/>
        </authorList>
    </citation>
    <scope>NUCLEOTIDE SEQUENCE [LARGE SCALE GENOMIC DNA]</scope>
    <source>
        <strain evidence="3 4">DSM 45157</strain>
    </source>
</reference>
<comment type="caution">
    <text evidence="3">The sequence shown here is derived from an EMBL/GenBank/DDBJ whole genome shotgun (WGS) entry which is preliminary data.</text>
</comment>
<dbReference type="RefSeq" id="WP_191269675.1">
    <property type="nucleotide sequence ID" value="NZ_BMXJ01000003.1"/>
</dbReference>
<feature type="transmembrane region" description="Helical" evidence="2">
    <location>
        <begin position="60"/>
        <end position="85"/>
    </location>
</feature>
<name>A0ABR9HI10_9ACTN</name>
<organism evidence="3 4">
    <name type="scientific">Nocardiopsis terrae</name>
    <dbReference type="NCBI Taxonomy" id="372655"/>
    <lineage>
        <taxon>Bacteria</taxon>
        <taxon>Bacillati</taxon>
        <taxon>Actinomycetota</taxon>
        <taxon>Actinomycetes</taxon>
        <taxon>Streptosporangiales</taxon>
        <taxon>Nocardiopsidaceae</taxon>
        <taxon>Nocardiopsis</taxon>
    </lineage>
</organism>
<accession>A0ABR9HI10</accession>
<protein>
    <submittedName>
        <fullName evidence="3">Uncharacterized protein</fullName>
    </submittedName>
</protein>
<proteinExistence type="predicted"/>
<feature type="compositionally biased region" description="Basic and acidic residues" evidence="1">
    <location>
        <begin position="20"/>
        <end position="29"/>
    </location>
</feature>
<keyword evidence="2" id="KW-0472">Membrane</keyword>
<dbReference type="EMBL" id="JADBDY010000001">
    <property type="protein sequence ID" value="MBE1458475.1"/>
    <property type="molecule type" value="Genomic_DNA"/>
</dbReference>
<keyword evidence="2" id="KW-1133">Transmembrane helix</keyword>
<feature type="region of interest" description="Disordered" evidence="1">
    <location>
        <begin position="1"/>
        <end position="50"/>
    </location>
</feature>
<keyword evidence="4" id="KW-1185">Reference proteome</keyword>
<feature type="transmembrane region" description="Helical" evidence="2">
    <location>
        <begin position="116"/>
        <end position="137"/>
    </location>
</feature>
<sequence>MSPKKRNRRKSHQGPAPRTAETEQGRTEPGRLTPGRVPEKRPLNRTPLTVTEPPDRRITVLWVILWCLWALGTPLALAALLFAGLDSMNTPADPTMTDPDLLAEQQDQNLKAIGNALVWFLVMAWAVPAAGATTALILRRTMAAIAFTTALALSVALTLWVMPPTELWAALSTHLFG</sequence>
<evidence type="ECO:0000313" key="4">
    <source>
        <dbReference type="Proteomes" id="UP000598217"/>
    </source>
</evidence>
<feature type="transmembrane region" description="Helical" evidence="2">
    <location>
        <begin position="144"/>
        <end position="162"/>
    </location>
</feature>
<feature type="compositionally biased region" description="Basic residues" evidence="1">
    <location>
        <begin position="1"/>
        <end position="12"/>
    </location>
</feature>